<proteinExistence type="inferred from homology"/>
<sequence length="189" mass="20605">MKPAWTGLLAGLLLNGAACAAGALPGDSLYHFDARFSDQNGHEFTLRERRGKAQIVTLFYTSCRYVCPLIIDSAKNVEQALTPAQRERLAFLIVSLDPDRDDTAALHSVVDKRRLDPARWTLARTDKQSLRQLAALIDIRYRELADGEFNHTSALVLVDAEGRIAGRSDGLEGGLDAGFVGVVKAVLGK</sequence>
<comment type="similarity">
    <text evidence="1">Belongs to the SCO1/2 family.</text>
</comment>
<dbReference type="InterPro" id="IPR036249">
    <property type="entry name" value="Thioredoxin-like_sf"/>
</dbReference>
<feature type="chain" id="PRO_5046546462" evidence="2">
    <location>
        <begin position="21"/>
        <end position="189"/>
    </location>
</feature>
<dbReference type="Proteomes" id="UP001165498">
    <property type="component" value="Unassembled WGS sequence"/>
</dbReference>
<dbReference type="PANTHER" id="PTHR12151:SF25">
    <property type="entry name" value="LINALOOL DEHYDRATASE_ISOMERASE DOMAIN-CONTAINING PROTEIN"/>
    <property type="match status" value="1"/>
</dbReference>
<accession>A0ABT1QWF1</accession>
<dbReference type="RefSeq" id="WP_255915808.1">
    <property type="nucleotide sequence ID" value="NZ_JANFQO010000019.1"/>
</dbReference>
<evidence type="ECO:0000313" key="3">
    <source>
        <dbReference type="EMBL" id="MCQ4166620.1"/>
    </source>
</evidence>
<name>A0ABT1QWF1_9GAMM</name>
<dbReference type="PANTHER" id="PTHR12151">
    <property type="entry name" value="ELECTRON TRANSPORT PROTIN SCO1/SENC FAMILY MEMBER"/>
    <property type="match status" value="1"/>
</dbReference>
<dbReference type="CDD" id="cd02968">
    <property type="entry name" value="SCO"/>
    <property type="match status" value="1"/>
</dbReference>
<dbReference type="InterPro" id="IPR003782">
    <property type="entry name" value="SCO1/SenC"/>
</dbReference>
<evidence type="ECO:0000256" key="1">
    <source>
        <dbReference type="ARBA" id="ARBA00010996"/>
    </source>
</evidence>
<keyword evidence="2" id="KW-0732">Signal</keyword>
<gene>
    <name evidence="3" type="ORF">NM961_18050</name>
</gene>
<evidence type="ECO:0000256" key="2">
    <source>
        <dbReference type="SAM" id="SignalP"/>
    </source>
</evidence>
<keyword evidence="4" id="KW-1185">Reference proteome</keyword>
<feature type="signal peptide" evidence="2">
    <location>
        <begin position="1"/>
        <end position="20"/>
    </location>
</feature>
<evidence type="ECO:0000313" key="4">
    <source>
        <dbReference type="Proteomes" id="UP001165498"/>
    </source>
</evidence>
<dbReference type="Gene3D" id="3.40.30.10">
    <property type="entry name" value="Glutaredoxin"/>
    <property type="match status" value="1"/>
</dbReference>
<reference evidence="3" key="1">
    <citation type="submission" date="2022-07" db="EMBL/GenBank/DDBJ databases">
        <title>Tahibacter sp., a new gammaproteobacterium isolated from the silt sample collected at pig farm.</title>
        <authorList>
            <person name="Chen H."/>
        </authorList>
    </citation>
    <scope>NUCLEOTIDE SEQUENCE</scope>
    <source>
        <strain evidence="3">P2K</strain>
    </source>
</reference>
<protein>
    <submittedName>
        <fullName evidence="3">SCO family protein</fullName>
    </submittedName>
</protein>
<organism evidence="3 4">
    <name type="scientific">Tahibacter harae</name>
    <dbReference type="NCBI Taxonomy" id="2963937"/>
    <lineage>
        <taxon>Bacteria</taxon>
        <taxon>Pseudomonadati</taxon>
        <taxon>Pseudomonadota</taxon>
        <taxon>Gammaproteobacteria</taxon>
        <taxon>Lysobacterales</taxon>
        <taxon>Rhodanobacteraceae</taxon>
        <taxon>Tahibacter</taxon>
    </lineage>
</organism>
<comment type="caution">
    <text evidence="3">The sequence shown here is derived from an EMBL/GenBank/DDBJ whole genome shotgun (WGS) entry which is preliminary data.</text>
</comment>
<dbReference type="SUPFAM" id="SSF52833">
    <property type="entry name" value="Thioredoxin-like"/>
    <property type="match status" value="1"/>
</dbReference>
<dbReference type="Pfam" id="PF02630">
    <property type="entry name" value="SCO1-SenC"/>
    <property type="match status" value="1"/>
</dbReference>
<dbReference type="EMBL" id="JANFQO010000019">
    <property type="protein sequence ID" value="MCQ4166620.1"/>
    <property type="molecule type" value="Genomic_DNA"/>
</dbReference>